<evidence type="ECO:0000256" key="2">
    <source>
        <dbReference type="SAM" id="Phobius"/>
    </source>
</evidence>
<comment type="caution">
    <text evidence="4">The sequence shown here is derived from an EMBL/GenBank/DDBJ whole genome shotgun (WGS) entry which is preliminary data.</text>
</comment>
<dbReference type="AlphaFoldDB" id="A0A1V1PBP6"/>
<dbReference type="InterPro" id="IPR058627">
    <property type="entry name" value="MdtA-like_C"/>
</dbReference>
<dbReference type="Gene3D" id="1.10.287.470">
    <property type="entry name" value="Helix hairpin bin"/>
    <property type="match status" value="1"/>
</dbReference>
<protein>
    <submittedName>
        <fullName evidence="4">Secretion protein HlyD</fullName>
    </submittedName>
</protein>
<gene>
    <name evidence="4" type="ORF">OMM_01797</name>
</gene>
<comment type="similarity">
    <text evidence="1">Belongs to the membrane fusion protein (MFP) (TC 8.A.1) family.</text>
</comment>
<dbReference type="InterPro" id="IPR006143">
    <property type="entry name" value="RND_pump_MFP"/>
</dbReference>
<keyword evidence="2" id="KW-0812">Transmembrane</keyword>
<accession>A0A1V1PBP6</accession>
<organism evidence="4 5">
    <name type="scientific">Candidatus Magnetoglobus multicellularis str. Araruama</name>
    <dbReference type="NCBI Taxonomy" id="890399"/>
    <lineage>
        <taxon>Bacteria</taxon>
        <taxon>Pseudomonadati</taxon>
        <taxon>Thermodesulfobacteriota</taxon>
        <taxon>Desulfobacteria</taxon>
        <taxon>Desulfobacterales</taxon>
        <taxon>Desulfobacteraceae</taxon>
        <taxon>Candidatus Magnetoglobus</taxon>
    </lineage>
</organism>
<sequence length="393" mass="43620">MNDSDPKQQKGLAKLPTIIICLLIIGIAIAATNALKHSGSRHKNRKTLEKTTYVDIMTAKLSEQIVTINASGTVVPARELLVKSRVSGEIVKMHPNLIEGGIIARGTEIICIDPDDYKLAMIEAQKQVAQAKYALQVELGHQDIARQEWSMMRQNKKYQSSVDRALIFRKPHLAKAKADLAAAEAALTKTKLMLERTKIVAPFNAFVRSKHIEIGSQISIQDILVELVGIDTYWIRVSVPLDRLIYLTIPDQLSNTGTLAKIIYRNQFLVEGQIIKCLGELENQAHMAQLIVAVNNPISLSPPLIIGEYVSLRLIGKKLNNACRIPRTALRNNDYVWLVSPEKKLHIQPVVVGFRDTKDVLITKGIAHNDQIIISEIPAPVQGIPLQLSDQGD</sequence>
<reference evidence="5" key="1">
    <citation type="submission" date="2012-11" db="EMBL/GenBank/DDBJ databases">
        <authorList>
            <person name="Lucero-Rivera Y.E."/>
            <person name="Tovar-Ramirez D."/>
        </authorList>
    </citation>
    <scope>NUCLEOTIDE SEQUENCE [LARGE SCALE GENOMIC DNA]</scope>
    <source>
        <strain evidence="5">Araruama</strain>
    </source>
</reference>
<feature type="domain" description="Multidrug resistance protein MdtA-like C-terminal permuted SH3" evidence="3">
    <location>
        <begin position="326"/>
        <end position="377"/>
    </location>
</feature>
<evidence type="ECO:0000313" key="4">
    <source>
        <dbReference type="EMBL" id="ETR72339.1"/>
    </source>
</evidence>
<evidence type="ECO:0000259" key="3">
    <source>
        <dbReference type="Pfam" id="PF25967"/>
    </source>
</evidence>
<dbReference type="NCBIfam" id="TIGR01730">
    <property type="entry name" value="RND_mfp"/>
    <property type="match status" value="1"/>
</dbReference>
<dbReference type="EMBL" id="ATBP01000159">
    <property type="protein sequence ID" value="ETR72339.1"/>
    <property type="molecule type" value="Genomic_DNA"/>
</dbReference>
<name>A0A1V1PBP6_9BACT</name>
<dbReference type="Gene3D" id="2.40.420.20">
    <property type="match status" value="1"/>
</dbReference>
<dbReference type="GO" id="GO:0015562">
    <property type="term" value="F:efflux transmembrane transporter activity"/>
    <property type="evidence" value="ECO:0007669"/>
    <property type="project" value="TreeGrafter"/>
</dbReference>
<dbReference type="GO" id="GO:1990281">
    <property type="term" value="C:efflux pump complex"/>
    <property type="evidence" value="ECO:0007669"/>
    <property type="project" value="TreeGrafter"/>
</dbReference>
<dbReference type="SUPFAM" id="SSF111369">
    <property type="entry name" value="HlyD-like secretion proteins"/>
    <property type="match status" value="1"/>
</dbReference>
<dbReference type="Pfam" id="PF25967">
    <property type="entry name" value="RND-MFP_C"/>
    <property type="match status" value="1"/>
</dbReference>
<keyword evidence="2" id="KW-0472">Membrane</keyword>
<feature type="transmembrane region" description="Helical" evidence="2">
    <location>
        <begin position="15"/>
        <end position="35"/>
    </location>
</feature>
<dbReference type="Gene3D" id="2.40.30.170">
    <property type="match status" value="1"/>
</dbReference>
<dbReference type="PANTHER" id="PTHR30469:SF12">
    <property type="entry name" value="MULTIDRUG RESISTANCE PROTEIN MDTA"/>
    <property type="match status" value="1"/>
</dbReference>
<proteinExistence type="inferred from homology"/>
<dbReference type="PANTHER" id="PTHR30469">
    <property type="entry name" value="MULTIDRUG RESISTANCE PROTEIN MDTA"/>
    <property type="match status" value="1"/>
</dbReference>
<evidence type="ECO:0000256" key="1">
    <source>
        <dbReference type="ARBA" id="ARBA00009477"/>
    </source>
</evidence>
<keyword evidence="2" id="KW-1133">Transmembrane helix</keyword>
<evidence type="ECO:0000313" key="5">
    <source>
        <dbReference type="Proteomes" id="UP000189670"/>
    </source>
</evidence>
<dbReference type="Gene3D" id="2.40.50.100">
    <property type="match status" value="1"/>
</dbReference>
<dbReference type="Proteomes" id="UP000189670">
    <property type="component" value="Unassembled WGS sequence"/>
</dbReference>